<feature type="transmembrane region" description="Helical" evidence="5">
    <location>
        <begin position="104"/>
        <end position="124"/>
    </location>
</feature>
<dbReference type="RefSeq" id="WP_169063726.1">
    <property type="nucleotide sequence ID" value="NZ_FOWQ01000001.1"/>
</dbReference>
<organism evidence="7 8">
    <name type="scientific">Geodermatophilus dictyosporus</name>
    <dbReference type="NCBI Taxonomy" id="1523247"/>
    <lineage>
        <taxon>Bacteria</taxon>
        <taxon>Bacillati</taxon>
        <taxon>Actinomycetota</taxon>
        <taxon>Actinomycetes</taxon>
        <taxon>Geodermatophilales</taxon>
        <taxon>Geodermatophilaceae</taxon>
        <taxon>Geodermatophilus</taxon>
    </lineage>
</organism>
<evidence type="ECO:0000313" key="8">
    <source>
        <dbReference type="Proteomes" id="UP000198857"/>
    </source>
</evidence>
<accession>A0A1I5JI78</accession>
<dbReference type="PANTHER" id="PTHR42718:SF49">
    <property type="entry name" value="EXPORT PROTEIN"/>
    <property type="match status" value="1"/>
</dbReference>
<feature type="transmembrane region" description="Helical" evidence="5">
    <location>
        <begin position="131"/>
        <end position="151"/>
    </location>
</feature>
<feature type="transmembrane region" description="Helical" evidence="5">
    <location>
        <begin position="298"/>
        <end position="321"/>
    </location>
</feature>
<reference evidence="8" key="1">
    <citation type="submission" date="2016-10" db="EMBL/GenBank/DDBJ databases">
        <authorList>
            <person name="Varghese N."/>
            <person name="Submissions S."/>
        </authorList>
    </citation>
    <scope>NUCLEOTIDE SEQUENCE [LARGE SCALE GENOMIC DNA]</scope>
    <source>
        <strain evidence="8">DSM 44208</strain>
    </source>
</reference>
<evidence type="ECO:0000256" key="3">
    <source>
        <dbReference type="ARBA" id="ARBA00022989"/>
    </source>
</evidence>
<dbReference type="InterPro" id="IPR020846">
    <property type="entry name" value="MFS_dom"/>
</dbReference>
<dbReference type="Gene3D" id="1.20.1720.10">
    <property type="entry name" value="Multidrug resistance protein D"/>
    <property type="match status" value="1"/>
</dbReference>
<keyword evidence="3 5" id="KW-1133">Transmembrane helix</keyword>
<dbReference type="SUPFAM" id="SSF103473">
    <property type="entry name" value="MFS general substrate transporter"/>
    <property type="match status" value="1"/>
</dbReference>
<gene>
    <name evidence="7" type="ORF">SAMN05660464_0773</name>
</gene>
<keyword evidence="8" id="KW-1185">Reference proteome</keyword>
<feature type="transmembrane region" description="Helical" evidence="5">
    <location>
        <begin position="430"/>
        <end position="451"/>
    </location>
</feature>
<dbReference type="GO" id="GO:0005886">
    <property type="term" value="C:plasma membrane"/>
    <property type="evidence" value="ECO:0007669"/>
    <property type="project" value="UniProtKB-SubCell"/>
</dbReference>
<dbReference type="Proteomes" id="UP000198857">
    <property type="component" value="Unassembled WGS sequence"/>
</dbReference>
<dbReference type="PROSITE" id="PS50850">
    <property type="entry name" value="MFS"/>
    <property type="match status" value="1"/>
</dbReference>
<feature type="transmembrane region" description="Helical" evidence="5">
    <location>
        <begin position="262"/>
        <end position="286"/>
    </location>
</feature>
<dbReference type="Pfam" id="PF07690">
    <property type="entry name" value="MFS_1"/>
    <property type="match status" value="2"/>
</dbReference>
<dbReference type="PANTHER" id="PTHR42718">
    <property type="entry name" value="MAJOR FACILITATOR SUPERFAMILY MULTIDRUG TRANSPORTER MFSC"/>
    <property type="match status" value="1"/>
</dbReference>
<dbReference type="Gene3D" id="1.20.1250.20">
    <property type="entry name" value="MFS general substrate transporter like domains"/>
    <property type="match status" value="1"/>
</dbReference>
<evidence type="ECO:0000256" key="2">
    <source>
        <dbReference type="ARBA" id="ARBA00022692"/>
    </source>
</evidence>
<evidence type="ECO:0000313" key="7">
    <source>
        <dbReference type="EMBL" id="SFO72475.1"/>
    </source>
</evidence>
<feature type="transmembrane region" description="Helical" evidence="5">
    <location>
        <begin position="333"/>
        <end position="351"/>
    </location>
</feature>
<dbReference type="GO" id="GO:0022857">
    <property type="term" value="F:transmembrane transporter activity"/>
    <property type="evidence" value="ECO:0007669"/>
    <property type="project" value="InterPro"/>
</dbReference>
<comment type="subcellular location">
    <subcellularLocation>
        <location evidence="1">Cell membrane</location>
        <topology evidence="1">Multi-pass membrane protein</topology>
    </subcellularLocation>
</comment>
<feature type="transmembrane region" description="Helical" evidence="5">
    <location>
        <begin position="398"/>
        <end position="418"/>
    </location>
</feature>
<feature type="transmembrane region" description="Helical" evidence="5">
    <location>
        <begin position="163"/>
        <end position="183"/>
    </location>
</feature>
<keyword evidence="2 5" id="KW-0812">Transmembrane</keyword>
<feature type="transmembrane region" description="Helical" evidence="5">
    <location>
        <begin position="357"/>
        <end position="386"/>
    </location>
</feature>
<feature type="transmembrane region" description="Helical" evidence="5">
    <location>
        <begin position="225"/>
        <end position="242"/>
    </location>
</feature>
<name>A0A1I5JI78_9ACTN</name>
<feature type="domain" description="Major facilitator superfamily (MFS) profile" evidence="6">
    <location>
        <begin position="5"/>
        <end position="457"/>
    </location>
</feature>
<feature type="transmembrane region" description="Helical" evidence="5">
    <location>
        <begin position="45"/>
        <end position="63"/>
    </location>
</feature>
<dbReference type="EMBL" id="FOWQ01000001">
    <property type="protein sequence ID" value="SFO72475.1"/>
    <property type="molecule type" value="Genomic_DNA"/>
</dbReference>
<evidence type="ECO:0000256" key="5">
    <source>
        <dbReference type="SAM" id="Phobius"/>
    </source>
</evidence>
<evidence type="ECO:0000256" key="1">
    <source>
        <dbReference type="ARBA" id="ARBA00004651"/>
    </source>
</evidence>
<keyword evidence="4 5" id="KW-0472">Membrane</keyword>
<dbReference type="AlphaFoldDB" id="A0A1I5JI78"/>
<dbReference type="InterPro" id="IPR036259">
    <property type="entry name" value="MFS_trans_sf"/>
</dbReference>
<evidence type="ECO:0000259" key="6">
    <source>
        <dbReference type="PROSITE" id="PS50850"/>
    </source>
</evidence>
<feature type="transmembrane region" description="Helical" evidence="5">
    <location>
        <begin position="195"/>
        <end position="213"/>
    </location>
</feature>
<dbReference type="InterPro" id="IPR011701">
    <property type="entry name" value="MFS"/>
</dbReference>
<protein>
    <submittedName>
        <fullName evidence="7">Major Facilitator Superfamily protein</fullName>
    </submittedName>
</protein>
<evidence type="ECO:0000256" key="4">
    <source>
        <dbReference type="ARBA" id="ARBA00023136"/>
    </source>
</evidence>
<sequence>MAPRSPRALVATLVFVGTVVAVISSLGAPLVPAVAAATGAALPDAQWSLTVTLLVGAVATPVVGRLGDGPHRRRVVLAVLAVVTLGGVLAALPLGLGWLVAGRALQGVGLGLTPLAIATAREALAGERSRATIAALSVTVVTGVGLGYPLAGLVAEAGGVGAAFWAGAAVSAAALAAAAAVLPAPAAAPRRRLDVVGAVLLGAGLGGLLLALGEAETWGPASPRLWALAAAALAALALWVAWELRTPEPLVDLRLARGRVALTAHSAALLVGLSNYLLLAAVPVIAQAPPAEGAGFGTSIVVAGLALLPFSAASVVGGRLARVVADRAGQARVLPLAALAQGAAFVLFALLRTDLWHLFAVMAVAGLGVGAAFAALPALVVAAVPPAETGSATSLNQVLRYVGFSVGSALTATVLAAATPAGGGSPAAGGYTVLAVAGVGVCLLTAVVTLLTGRPAPAGEAVAAR</sequence>
<proteinExistence type="predicted"/>
<dbReference type="STRING" id="1523247.SAMN05660464_0773"/>
<feature type="transmembrane region" description="Helical" evidence="5">
    <location>
        <begin position="75"/>
        <end position="98"/>
    </location>
</feature>